<comment type="subcellular location">
    <subcellularLocation>
        <location evidence="2">Cell membrane</location>
        <topology evidence="2">Multi-pass membrane protein</topology>
    </subcellularLocation>
</comment>
<feature type="transmembrane region" description="Helical" evidence="13">
    <location>
        <begin position="166"/>
        <end position="186"/>
    </location>
</feature>
<feature type="transmembrane region" description="Helical" evidence="13">
    <location>
        <begin position="51"/>
        <end position="75"/>
    </location>
</feature>
<dbReference type="EMBL" id="PDYF01000041">
    <property type="protein sequence ID" value="PHU34063.1"/>
    <property type="molecule type" value="Genomic_DNA"/>
</dbReference>
<reference evidence="14 15" key="1">
    <citation type="submission" date="2017-10" db="EMBL/GenBank/DDBJ databases">
        <title>Resolving the taxonomy of Roseburia spp., Eubacterium rectale and Agathobacter spp. through phylogenomic analysis.</title>
        <authorList>
            <person name="Sheridan P.O."/>
            <person name="Walker A.W."/>
            <person name="Duncan S.H."/>
            <person name="Scott K.P."/>
            <person name="Toole P.W.O."/>
            <person name="Luis P."/>
            <person name="Flint H.J."/>
        </authorList>
    </citation>
    <scope>NUCLEOTIDE SEQUENCE [LARGE SCALE GENOMIC DNA]</scope>
    <source>
        <strain evidence="14 15">JK626</strain>
    </source>
</reference>
<evidence type="ECO:0000256" key="10">
    <source>
        <dbReference type="ARBA" id="ARBA00023065"/>
    </source>
</evidence>
<evidence type="ECO:0000256" key="1">
    <source>
        <dbReference type="ARBA" id="ARBA00003408"/>
    </source>
</evidence>
<dbReference type="InterPro" id="IPR048279">
    <property type="entry name" value="MdtK-like"/>
</dbReference>
<sequence length="443" mass="48900">MKTNMLTGNVWKSIFFFSIPIILESLFQQLYNTVDSILVGLFISKQALSAVGSSTGVIISLIVGLFAGLATGVTVNVSQLFGQNDEVHIKDTVNCGITIALINGVTITVIGIATAEYVLGAMHTPSDILAEALKYLRIYLLGLTPTLIYNTCAGILRAIGDSKRPLYFLVLSSALNIALDIIFIVIFRFGVVGVAVSSVISQILGCVLICMYLNKKYNIGILLKGYIVKRILGIGLPAGLQSVMFSFTNIISQVYINKFGTDYVTAWTVYTKIGVVFFTIITAYGVAVTTFVGQNYGADRKERLWRGVKSGLCISYLSTIVISAIYLLFKRQLLMLFTRDENVLKLGAEVVKCIVPLYFTYVAMELLIGALKGLGKSFVPMCMTAFGVCFLRVVWLVFIQPKYNDFRMIVWSLPIGWIITSILIIAYYLFIKTKIRSGVKNEF</sequence>
<dbReference type="PIRSF" id="PIRSF006603">
    <property type="entry name" value="DinF"/>
    <property type="match status" value="1"/>
</dbReference>
<feature type="transmembrane region" description="Helical" evidence="13">
    <location>
        <begin position="192"/>
        <end position="213"/>
    </location>
</feature>
<comment type="caution">
    <text evidence="14">The sequence shown here is derived from an EMBL/GenBank/DDBJ whole genome shotgun (WGS) entry which is preliminary data.</text>
</comment>
<keyword evidence="10" id="KW-0406">Ion transport</keyword>
<dbReference type="PANTHER" id="PTHR43298">
    <property type="entry name" value="MULTIDRUG RESISTANCE PROTEIN NORM-RELATED"/>
    <property type="match status" value="1"/>
</dbReference>
<comment type="similarity">
    <text evidence="3">Belongs to the multi antimicrobial extrusion (MATE) (TC 2.A.66.1) family.</text>
</comment>
<evidence type="ECO:0000256" key="11">
    <source>
        <dbReference type="ARBA" id="ARBA00023136"/>
    </source>
</evidence>
<dbReference type="InterPro" id="IPR002528">
    <property type="entry name" value="MATE_fam"/>
</dbReference>
<evidence type="ECO:0000256" key="12">
    <source>
        <dbReference type="ARBA" id="ARBA00031636"/>
    </source>
</evidence>
<protein>
    <recommendedName>
        <fullName evidence="4">Probable multidrug resistance protein NorM</fullName>
    </recommendedName>
    <alternativeName>
        <fullName evidence="12">Multidrug-efflux transporter</fullName>
    </alternativeName>
</protein>
<dbReference type="InterPro" id="IPR050222">
    <property type="entry name" value="MATE_MdtK"/>
</dbReference>
<feature type="transmembrane region" description="Helical" evidence="13">
    <location>
        <begin position="410"/>
        <end position="430"/>
    </location>
</feature>
<dbReference type="GO" id="GO:0015297">
    <property type="term" value="F:antiporter activity"/>
    <property type="evidence" value="ECO:0007669"/>
    <property type="project" value="UniProtKB-KW"/>
</dbReference>
<keyword evidence="5" id="KW-0813">Transport</keyword>
<dbReference type="AlphaFoldDB" id="A0A2G3DT56"/>
<feature type="transmembrane region" description="Helical" evidence="13">
    <location>
        <begin position="310"/>
        <end position="329"/>
    </location>
</feature>
<feature type="transmembrane region" description="Helical" evidence="13">
    <location>
        <begin position="138"/>
        <end position="159"/>
    </location>
</feature>
<dbReference type="Proteomes" id="UP000225889">
    <property type="component" value="Unassembled WGS sequence"/>
</dbReference>
<dbReference type="CDD" id="cd13138">
    <property type="entry name" value="MATE_yoeA_like"/>
    <property type="match status" value="1"/>
</dbReference>
<feature type="transmembrane region" description="Helical" evidence="13">
    <location>
        <begin position="378"/>
        <end position="398"/>
    </location>
</feature>
<evidence type="ECO:0000256" key="13">
    <source>
        <dbReference type="SAM" id="Phobius"/>
    </source>
</evidence>
<keyword evidence="9 13" id="KW-1133">Transmembrane helix</keyword>
<feature type="transmembrane region" description="Helical" evidence="13">
    <location>
        <begin position="96"/>
        <end position="118"/>
    </location>
</feature>
<keyword evidence="6" id="KW-0050">Antiport</keyword>
<dbReference type="PANTHER" id="PTHR43298:SF2">
    <property type="entry name" value="FMN_FAD EXPORTER YEEO-RELATED"/>
    <property type="match status" value="1"/>
</dbReference>
<evidence type="ECO:0000256" key="3">
    <source>
        <dbReference type="ARBA" id="ARBA00010199"/>
    </source>
</evidence>
<evidence type="ECO:0000256" key="9">
    <source>
        <dbReference type="ARBA" id="ARBA00022989"/>
    </source>
</evidence>
<evidence type="ECO:0000313" key="15">
    <source>
        <dbReference type="Proteomes" id="UP000225889"/>
    </source>
</evidence>
<evidence type="ECO:0000256" key="5">
    <source>
        <dbReference type="ARBA" id="ARBA00022448"/>
    </source>
</evidence>
<proteinExistence type="inferred from homology"/>
<evidence type="ECO:0000256" key="4">
    <source>
        <dbReference type="ARBA" id="ARBA00020268"/>
    </source>
</evidence>
<comment type="function">
    <text evidence="1">Multidrug efflux pump.</text>
</comment>
<keyword evidence="11 13" id="KW-0472">Membrane</keyword>
<organism evidence="14 15">
    <name type="scientific">Pseudobutyrivibrio ruminis</name>
    <dbReference type="NCBI Taxonomy" id="46206"/>
    <lineage>
        <taxon>Bacteria</taxon>
        <taxon>Bacillati</taxon>
        <taxon>Bacillota</taxon>
        <taxon>Clostridia</taxon>
        <taxon>Lachnospirales</taxon>
        <taxon>Lachnospiraceae</taxon>
        <taxon>Pseudobutyrivibrio</taxon>
    </lineage>
</organism>
<feature type="transmembrane region" description="Helical" evidence="13">
    <location>
        <begin position="349"/>
        <end position="371"/>
    </location>
</feature>
<dbReference type="Pfam" id="PF01554">
    <property type="entry name" value="MatE"/>
    <property type="match status" value="2"/>
</dbReference>
<evidence type="ECO:0000256" key="6">
    <source>
        <dbReference type="ARBA" id="ARBA00022449"/>
    </source>
</evidence>
<evidence type="ECO:0000313" key="14">
    <source>
        <dbReference type="EMBL" id="PHU34063.1"/>
    </source>
</evidence>
<feature type="transmembrane region" description="Helical" evidence="13">
    <location>
        <begin position="234"/>
        <end position="256"/>
    </location>
</feature>
<keyword evidence="8 13" id="KW-0812">Transmembrane</keyword>
<dbReference type="NCBIfam" id="TIGR00797">
    <property type="entry name" value="matE"/>
    <property type="match status" value="1"/>
</dbReference>
<gene>
    <name evidence="14" type="ORF">CSX01_12040</name>
</gene>
<name>A0A2G3DT56_9FIRM</name>
<dbReference type="GO" id="GO:0042910">
    <property type="term" value="F:xenobiotic transmembrane transporter activity"/>
    <property type="evidence" value="ECO:0007669"/>
    <property type="project" value="InterPro"/>
</dbReference>
<accession>A0A2G3DT56</accession>
<dbReference type="GO" id="GO:0005886">
    <property type="term" value="C:plasma membrane"/>
    <property type="evidence" value="ECO:0007669"/>
    <property type="project" value="UniProtKB-SubCell"/>
</dbReference>
<evidence type="ECO:0000256" key="7">
    <source>
        <dbReference type="ARBA" id="ARBA00022475"/>
    </source>
</evidence>
<dbReference type="RefSeq" id="WP_099392578.1">
    <property type="nucleotide sequence ID" value="NZ_PDYF01000041.1"/>
</dbReference>
<feature type="transmembrane region" description="Helical" evidence="13">
    <location>
        <begin position="12"/>
        <end position="31"/>
    </location>
</feature>
<dbReference type="GO" id="GO:0006811">
    <property type="term" value="P:monoatomic ion transport"/>
    <property type="evidence" value="ECO:0007669"/>
    <property type="project" value="UniProtKB-KW"/>
</dbReference>
<reference evidence="14 15" key="2">
    <citation type="submission" date="2017-10" db="EMBL/GenBank/DDBJ databases">
        <authorList>
            <person name="Banno H."/>
            <person name="Chua N.-H."/>
        </authorList>
    </citation>
    <scope>NUCLEOTIDE SEQUENCE [LARGE SCALE GENOMIC DNA]</scope>
    <source>
        <strain evidence="14 15">JK626</strain>
    </source>
</reference>
<evidence type="ECO:0000256" key="8">
    <source>
        <dbReference type="ARBA" id="ARBA00022692"/>
    </source>
</evidence>
<evidence type="ECO:0000256" key="2">
    <source>
        <dbReference type="ARBA" id="ARBA00004651"/>
    </source>
</evidence>
<keyword evidence="7" id="KW-1003">Cell membrane</keyword>
<feature type="transmembrane region" description="Helical" evidence="13">
    <location>
        <begin position="276"/>
        <end position="298"/>
    </location>
</feature>